<keyword evidence="5" id="KW-0472">Membrane</keyword>
<dbReference type="SUPFAM" id="SSF58104">
    <property type="entry name" value="Methyl-accepting chemotaxis protein (MCP) signaling domain"/>
    <property type="match status" value="1"/>
</dbReference>
<dbReference type="PROSITE" id="PS50885">
    <property type="entry name" value="HAMP"/>
    <property type="match status" value="1"/>
</dbReference>
<dbReference type="AlphaFoldDB" id="A0A1X7IKY1"/>
<keyword evidence="5" id="KW-1133">Transmembrane helix</keyword>
<gene>
    <name evidence="8" type="ORF">SAMN06275492_10324</name>
</gene>
<evidence type="ECO:0000259" key="7">
    <source>
        <dbReference type="PROSITE" id="PS50885"/>
    </source>
</evidence>
<evidence type="ECO:0000256" key="1">
    <source>
        <dbReference type="ARBA" id="ARBA00023224"/>
    </source>
</evidence>
<dbReference type="Proteomes" id="UP000193355">
    <property type="component" value="Unassembled WGS sequence"/>
</dbReference>
<evidence type="ECO:0000259" key="6">
    <source>
        <dbReference type="PROSITE" id="PS50111"/>
    </source>
</evidence>
<dbReference type="InterPro" id="IPR003660">
    <property type="entry name" value="HAMP_dom"/>
</dbReference>
<evidence type="ECO:0000256" key="5">
    <source>
        <dbReference type="SAM" id="Phobius"/>
    </source>
</evidence>
<dbReference type="EMBL" id="FXBB01000003">
    <property type="protein sequence ID" value="SMG15190.1"/>
    <property type="molecule type" value="Genomic_DNA"/>
</dbReference>
<keyword evidence="1 3" id="KW-0807">Transducer</keyword>
<dbReference type="Pfam" id="PF00672">
    <property type="entry name" value="HAMP"/>
    <property type="match status" value="1"/>
</dbReference>
<dbReference type="InterPro" id="IPR004089">
    <property type="entry name" value="MCPsignal_dom"/>
</dbReference>
<keyword evidence="5" id="KW-0812">Transmembrane</keyword>
<dbReference type="GO" id="GO:0005886">
    <property type="term" value="C:plasma membrane"/>
    <property type="evidence" value="ECO:0007669"/>
    <property type="project" value="UniProtKB-SubCell"/>
</dbReference>
<evidence type="ECO:0000256" key="4">
    <source>
        <dbReference type="SAM" id="MobiDB-lite"/>
    </source>
</evidence>
<feature type="transmembrane region" description="Helical" evidence="5">
    <location>
        <begin position="12"/>
        <end position="33"/>
    </location>
</feature>
<dbReference type="PROSITE" id="PS50111">
    <property type="entry name" value="CHEMOTAXIS_TRANSDUC_2"/>
    <property type="match status" value="1"/>
</dbReference>
<evidence type="ECO:0000256" key="3">
    <source>
        <dbReference type="PROSITE-ProRule" id="PRU00284"/>
    </source>
</evidence>
<dbReference type="CDD" id="cd11386">
    <property type="entry name" value="MCP_signal"/>
    <property type="match status" value="1"/>
</dbReference>
<dbReference type="Pfam" id="PF22673">
    <property type="entry name" value="MCP-like_PDC_1"/>
    <property type="match status" value="1"/>
</dbReference>
<dbReference type="SMART" id="SM00283">
    <property type="entry name" value="MA"/>
    <property type="match status" value="1"/>
</dbReference>
<sequence length="715" mass="77055">MKWHLRLQGKIIAFVLTVVLGVFVVIISASTYMSRGENVEQARQLAISRSREYANYIKAEFDVALEVARTLAYVMEGITEVGDGDRELANRLLVQTLRRHSGFVGIWTCWEPDAFDGQDQAYAYTTGHDDTGRFVPYWYRDGDKIDVEPLKGYTVPGDGDYYLIPLKGGKEAIIEPYYYEVAGKSVFMTTLSVPVEVKGKIAGVVGVDIAMDDVQAITKNTKLYDTGFGRLLTYQGTVAAHPDLARVGDVAGEIKVPGGEEVLGRIRQGDLWFDEAWSEALQETTLKAFAPVTIGTTGTPWSFGTVIRIDEVMGVANRLLYMTLYISLAGLILIVLAVWLIVKKITAPMRKVVEVAGRATEGDLTVSREEFGVRSKDELGDMADAIYAMITGQAETVAQIKAVASSISESSDTLSGISNDTSDSMDKIRSGLDRASELSQSNSASIEETTAGIEEVSSGAQNMARASSDGSAAGEKAGKIAQESVRKVDGVVKDLSEVEKRSEESAKSMGELASAVRDIAGFVDTITGIADQTNLLALNAAIEAARAGEAGRGFAVVAEEVRKLAEESNTAAGEVSKLIDTLESNTNRSISVTEETGRTMEKIVRRAEEAGKELNVALEEISKVIDAINSVASTAQEQAASSQEMASAMDQITVGTTEIAEFVQDMAKASEDTAKVAEALAERAKDMSHQGDDLMSQISRFKVSDVKQQGLKPLK</sequence>
<name>A0A1X7IKY1_9BACT</name>
<dbReference type="STRING" id="561720.SAMN06275492_10324"/>
<dbReference type="GO" id="GO:0006935">
    <property type="term" value="P:chemotaxis"/>
    <property type="evidence" value="ECO:0007669"/>
    <property type="project" value="UniProtKB-KW"/>
</dbReference>
<accession>A0A1X7IKY1</accession>
<comment type="similarity">
    <text evidence="2">Belongs to the methyl-accepting chemotaxis (MCP) protein family.</text>
</comment>
<feature type="compositionally biased region" description="Polar residues" evidence="4">
    <location>
        <begin position="459"/>
        <end position="470"/>
    </location>
</feature>
<reference evidence="9" key="1">
    <citation type="submission" date="2017-04" db="EMBL/GenBank/DDBJ databases">
        <authorList>
            <person name="Varghese N."/>
            <person name="Submissions S."/>
        </authorList>
    </citation>
    <scope>NUCLEOTIDE SEQUENCE [LARGE SCALE GENOMIC DNA]</scope>
    <source>
        <strain evidence="9">USBA 82</strain>
    </source>
</reference>
<dbReference type="RefSeq" id="WP_085543748.1">
    <property type="nucleotide sequence ID" value="NZ_FXBB01000003.1"/>
</dbReference>
<dbReference type="Pfam" id="PF00015">
    <property type="entry name" value="MCPsignal"/>
    <property type="match status" value="1"/>
</dbReference>
<dbReference type="CDD" id="cd06225">
    <property type="entry name" value="HAMP"/>
    <property type="match status" value="1"/>
</dbReference>
<dbReference type="PANTHER" id="PTHR32089">
    <property type="entry name" value="METHYL-ACCEPTING CHEMOTAXIS PROTEIN MCPB"/>
    <property type="match status" value="1"/>
</dbReference>
<evidence type="ECO:0000313" key="8">
    <source>
        <dbReference type="EMBL" id="SMG15190.1"/>
    </source>
</evidence>
<feature type="region of interest" description="Disordered" evidence="4">
    <location>
        <begin position="459"/>
        <end position="479"/>
    </location>
</feature>
<dbReference type="GO" id="GO:0007165">
    <property type="term" value="P:signal transduction"/>
    <property type="evidence" value="ECO:0007669"/>
    <property type="project" value="UniProtKB-KW"/>
</dbReference>
<dbReference type="Gene3D" id="3.30.450.20">
    <property type="entry name" value="PAS domain"/>
    <property type="match status" value="2"/>
</dbReference>
<dbReference type="Gene3D" id="1.10.287.950">
    <property type="entry name" value="Methyl-accepting chemotaxis protein"/>
    <property type="match status" value="1"/>
</dbReference>
<dbReference type="OrthoDB" id="39445at2"/>
<keyword evidence="9" id="KW-1185">Reference proteome</keyword>
<feature type="transmembrane region" description="Helical" evidence="5">
    <location>
        <begin position="319"/>
        <end position="342"/>
    </location>
</feature>
<proteinExistence type="inferred from homology"/>
<dbReference type="SMART" id="SM00304">
    <property type="entry name" value="HAMP"/>
    <property type="match status" value="1"/>
</dbReference>
<evidence type="ECO:0000256" key="2">
    <source>
        <dbReference type="ARBA" id="ARBA00029447"/>
    </source>
</evidence>
<feature type="domain" description="HAMP" evidence="7">
    <location>
        <begin position="343"/>
        <end position="398"/>
    </location>
</feature>
<protein>
    <submittedName>
        <fullName evidence="8">Methyl-accepting chemotaxis sensory transducer with Cache sensor</fullName>
    </submittedName>
</protein>
<dbReference type="CDD" id="cd12913">
    <property type="entry name" value="PDC1_MCP_like"/>
    <property type="match status" value="1"/>
</dbReference>
<dbReference type="PANTHER" id="PTHR32089:SF112">
    <property type="entry name" value="LYSOZYME-LIKE PROTEIN-RELATED"/>
    <property type="match status" value="1"/>
</dbReference>
<evidence type="ECO:0000313" key="9">
    <source>
        <dbReference type="Proteomes" id="UP000193355"/>
    </source>
</evidence>
<organism evidence="8 9">
    <name type="scientific">Dethiosulfovibrio salsuginis</name>
    <dbReference type="NCBI Taxonomy" id="561720"/>
    <lineage>
        <taxon>Bacteria</taxon>
        <taxon>Thermotogati</taxon>
        <taxon>Synergistota</taxon>
        <taxon>Synergistia</taxon>
        <taxon>Synergistales</taxon>
        <taxon>Dethiosulfovibrionaceae</taxon>
        <taxon>Dethiosulfovibrio</taxon>
    </lineage>
</organism>
<feature type="domain" description="Methyl-accepting transducer" evidence="6">
    <location>
        <begin position="417"/>
        <end position="653"/>
    </location>
</feature>